<organism evidence="1 2">
    <name type="scientific">Diphasiastrum complanatum</name>
    <name type="common">Issler's clubmoss</name>
    <name type="synonym">Lycopodium complanatum</name>
    <dbReference type="NCBI Taxonomy" id="34168"/>
    <lineage>
        <taxon>Eukaryota</taxon>
        <taxon>Viridiplantae</taxon>
        <taxon>Streptophyta</taxon>
        <taxon>Embryophyta</taxon>
        <taxon>Tracheophyta</taxon>
        <taxon>Lycopodiopsida</taxon>
        <taxon>Lycopodiales</taxon>
        <taxon>Lycopodiaceae</taxon>
        <taxon>Lycopodioideae</taxon>
        <taxon>Diphasiastrum</taxon>
    </lineage>
</organism>
<name>A0ACC2CZ74_DIPCM</name>
<protein>
    <submittedName>
        <fullName evidence="1">Uncharacterized protein</fullName>
    </submittedName>
</protein>
<reference evidence="2" key="1">
    <citation type="journal article" date="2024" name="Proc. Natl. Acad. Sci. U.S.A.">
        <title>Extraordinary preservation of gene collinearity over three hundred million years revealed in homosporous lycophytes.</title>
        <authorList>
            <person name="Li C."/>
            <person name="Wickell D."/>
            <person name="Kuo L.Y."/>
            <person name="Chen X."/>
            <person name="Nie B."/>
            <person name="Liao X."/>
            <person name="Peng D."/>
            <person name="Ji J."/>
            <person name="Jenkins J."/>
            <person name="Williams M."/>
            <person name="Shu S."/>
            <person name="Plott C."/>
            <person name="Barry K."/>
            <person name="Rajasekar S."/>
            <person name="Grimwood J."/>
            <person name="Han X."/>
            <person name="Sun S."/>
            <person name="Hou Z."/>
            <person name="He W."/>
            <person name="Dai G."/>
            <person name="Sun C."/>
            <person name="Schmutz J."/>
            <person name="Leebens-Mack J.H."/>
            <person name="Li F.W."/>
            <person name="Wang L."/>
        </authorList>
    </citation>
    <scope>NUCLEOTIDE SEQUENCE [LARGE SCALE GENOMIC DNA]</scope>
    <source>
        <strain evidence="2">cv. PW_Plant_1</strain>
    </source>
</reference>
<proteinExistence type="predicted"/>
<keyword evidence="2" id="KW-1185">Reference proteome</keyword>
<gene>
    <name evidence="1" type="ORF">O6H91_08G080000</name>
</gene>
<accession>A0ACC2CZ74</accession>
<sequence length="117" mass="13073">MILQQRKHGTGWLSIEHVWMVVSIAHVYPSMVVILKTMSGDGIVCSHGAFLDGYQPIISPLSIAGFSLLKKNTLSGSGTERVLERNLKTYMSLRCVFLFVSRLLGFHFVVHSFAYLS</sequence>
<dbReference type="Proteomes" id="UP001162992">
    <property type="component" value="Chromosome 8"/>
</dbReference>
<evidence type="ECO:0000313" key="2">
    <source>
        <dbReference type="Proteomes" id="UP001162992"/>
    </source>
</evidence>
<evidence type="ECO:0000313" key="1">
    <source>
        <dbReference type="EMBL" id="KAJ7547320.1"/>
    </source>
</evidence>
<dbReference type="EMBL" id="CM055099">
    <property type="protein sequence ID" value="KAJ7547320.1"/>
    <property type="molecule type" value="Genomic_DNA"/>
</dbReference>
<comment type="caution">
    <text evidence="1">The sequence shown here is derived from an EMBL/GenBank/DDBJ whole genome shotgun (WGS) entry which is preliminary data.</text>
</comment>